<dbReference type="Gene3D" id="2.60.120.200">
    <property type="match status" value="1"/>
</dbReference>
<dbReference type="EMBL" id="JBHSHB010000024">
    <property type="protein sequence ID" value="MFC4691361.1"/>
    <property type="molecule type" value="Genomic_DNA"/>
</dbReference>
<dbReference type="SMART" id="SM00560">
    <property type="entry name" value="LamGL"/>
    <property type="match status" value="1"/>
</dbReference>
<feature type="domain" description="LamG-like jellyroll fold" evidence="4">
    <location>
        <begin position="519"/>
        <end position="651"/>
    </location>
</feature>
<keyword evidence="6" id="KW-1185">Reference proteome</keyword>
<protein>
    <submittedName>
        <fullName evidence="5">LamG domain-containing protein</fullName>
    </submittedName>
</protein>
<comment type="caution">
    <text evidence="5">The sequence shown here is derived from an EMBL/GenBank/DDBJ whole genome shotgun (WGS) entry which is preliminary data.</text>
</comment>
<keyword evidence="2" id="KW-1015">Disulfide bond</keyword>
<evidence type="ECO:0000256" key="2">
    <source>
        <dbReference type="ARBA" id="ARBA00023157"/>
    </source>
</evidence>
<accession>A0ABV9LB09</accession>
<dbReference type="Proteomes" id="UP001595878">
    <property type="component" value="Unassembled WGS sequence"/>
</dbReference>
<reference evidence="6" key="1">
    <citation type="journal article" date="2019" name="Int. J. Syst. Evol. Microbiol.">
        <title>The Global Catalogue of Microorganisms (GCM) 10K type strain sequencing project: providing services to taxonomists for standard genome sequencing and annotation.</title>
        <authorList>
            <consortium name="The Broad Institute Genomics Platform"/>
            <consortium name="The Broad Institute Genome Sequencing Center for Infectious Disease"/>
            <person name="Wu L."/>
            <person name="Ma J."/>
        </authorList>
    </citation>
    <scope>NUCLEOTIDE SEQUENCE [LARGE SCALE GENOMIC DNA]</scope>
    <source>
        <strain evidence="6">CGMCC 4.7427</strain>
    </source>
</reference>
<dbReference type="Pfam" id="PF13385">
    <property type="entry name" value="Laminin_G_3"/>
    <property type="match status" value="1"/>
</dbReference>
<evidence type="ECO:0000256" key="1">
    <source>
        <dbReference type="ARBA" id="ARBA00022729"/>
    </source>
</evidence>
<keyword evidence="1 3" id="KW-0732">Signal</keyword>
<proteinExistence type="predicted"/>
<dbReference type="PROSITE" id="PS51257">
    <property type="entry name" value="PROKAR_LIPOPROTEIN"/>
    <property type="match status" value="1"/>
</dbReference>
<name>A0ABV9LB09_9FLAO</name>
<feature type="chain" id="PRO_5045298514" evidence="3">
    <location>
        <begin position="28"/>
        <end position="667"/>
    </location>
</feature>
<evidence type="ECO:0000256" key="3">
    <source>
        <dbReference type="SAM" id="SignalP"/>
    </source>
</evidence>
<dbReference type="InterPro" id="IPR013320">
    <property type="entry name" value="ConA-like_dom_sf"/>
</dbReference>
<dbReference type="InterPro" id="IPR006558">
    <property type="entry name" value="LamG-like"/>
</dbReference>
<organism evidence="5 6">
    <name type="scientific">Dokdonia genika</name>
    <dbReference type="NCBI Taxonomy" id="308113"/>
    <lineage>
        <taxon>Bacteria</taxon>
        <taxon>Pseudomonadati</taxon>
        <taxon>Bacteroidota</taxon>
        <taxon>Flavobacteriia</taxon>
        <taxon>Flavobacteriales</taxon>
        <taxon>Flavobacteriaceae</taxon>
        <taxon>Dokdonia</taxon>
    </lineage>
</organism>
<dbReference type="SUPFAM" id="SSF49899">
    <property type="entry name" value="Concanavalin A-like lectins/glucanases"/>
    <property type="match status" value="1"/>
</dbReference>
<evidence type="ECO:0000259" key="4">
    <source>
        <dbReference type="SMART" id="SM00560"/>
    </source>
</evidence>
<gene>
    <name evidence="5" type="ORF">ACFO5T_13060</name>
</gene>
<evidence type="ECO:0000313" key="5">
    <source>
        <dbReference type="EMBL" id="MFC4691361.1"/>
    </source>
</evidence>
<dbReference type="RefSeq" id="WP_380035155.1">
    <property type="nucleotide sequence ID" value="NZ_JBHSHB010000024.1"/>
</dbReference>
<feature type="signal peptide" evidence="3">
    <location>
        <begin position="1"/>
        <end position="27"/>
    </location>
</feature>
<sequence>MIFKNLSLRYNLASLSLFIVLIGAVSCQDDLSQDESLTEVINEANASAQLLQFMHNVALNDGSIDNIIDRASCLEMVLPMTIELGSSTFTVENQEDLITVEEHHYEHPEDSITINYPVDVILMSHEVVTATSQDEMDALVETCSDPSLSDIDIECVDFQYPITFNTFDPEFQVAETVTVSSDAQLLGFITSYTGSSNVVGVAFPISLLNHDGTIVEITDYTALEDALVEAVSSCDEDDGIDFETQQGCPEEQIDQYLTSCYWQITSYNEENTLSNYTFFFSSEDGYMFFYDVNTFVESTWSTSQSDLGGVLSFTSIPVLSQELQGDWTVTECSVTTLLMQRGDDTLVFERNCFNEPLDCFTSAILGVCDNGTTNEASLDLEAALLGCDTTEVNVDYYISEEDAMAEINAISNPETYEFTGDIVIWSRISLLSDPSTYKIIFLDLTVVDCCDNPQLFLEEAVIYMPMSEYPLELLSGYYNETALNDCVVDRDGNDHCAIAFAQNDFTIPVTDENTLLQGDAFSISIWFKMQNENPGDYEVFFQKGTSSGEGFQLGAYDLNAPIFSSGNFSIWDEDWSNEVDVTWANTDWHHLVVTVDQSNTVRLYRDGILRNEITNAVLDIGSTALNVYTLGQGFQGYLDDLRVYNSTLNPTEISQLYALEGDCYTCL</sequence>
<evidence type="ECO:0000313" key="6">
    <source>
        <dbReference type="Proteomes" id="UP001595878"/>
    </source>
</evidence>